<dbReference type="PANTHER" id="PTHR48086:SF3">
    <property type="entry name" value="SODIUM_PROLINE SYMPORTER"/>
    <property type="match status" value="1"/>
</dbReference>
<dbReference type="GO" id="GO:0005886">
    <property type="term" value="C:plasma membrane"/>
    <property type="evidence" value="ECO:0007669"/>
    <property type="project" value="UniProtKB-SubCell"/>
</dbReference>
<protein>
    <submittedName>
        <fullName evidence="14">Na+:solute symporter</fullName>
    </submittedName>
</protein>
<evidence type="ECO:0000256" key="9">
    <source>
        <dbReference type="ARBA" id="ARBA00023065"/>
    </source>
</evidence>
<evidence type="ECO:0000256" key="3">
    <source>
        <dbReference type="ARBA" id="ARBA00022448"/>
    </source>
</evidence>
<evidence type="ECO:0000256" key="4">
    <source>
        <dbReference type="ARBA" id="ARBA00022475"/>
    </source>
</evidence>
<feature type="transmembrane region" description="Helical" evidence="13">
    <location>
        <begin position="142"/>
        <end position="160"/>
    </location>
</feature>
<evidence type="ECO:0000256" key="6">
    <source>
        <dbReference type="ARBA" id="ARBA00022847"/>
    </source>
</evidence>
<comment type="subcellular location">
    <subcellularLocation>
        <location evidence="1">Cell membrane</location>
        <topology evidence="1">Multi-pass membrane protein</topology>
    </subcellularLocation>
</comment>
<dbReference type="PROSITE" id="PS50283">
    <property type="entry name" value="NA_SOLUT_SYMP_3"/>
    <property type="match status" value="1"/>
</dbReference>
<feature type="transmembrane region" description="Helical" evidence="13">
    <location>
        <begin position="396"/>
        <end position="416"/>
    </location>
</feature>
<comment type="similarity">
    <text evidence="2 12">Belongs to the sodium:solute symporter (SSF) (TC 2.A.21) family.</text>
</comment>
<keyword evidence="7 13" id="KW-1133">Transmembrane helix</keyword>
<dbReference type="AlphaFoldDB" id="A0A8J8TRA0"/>
<dbReference type="InterPro" id="IPR001734">
    <property type="entry name" value="Na/solute_symporter"/>
</dbReference>
<keyword evidence="8" id="KW-0915">Sodium</keyword>
<accession>A0A8J8TRA0</accession>
<dbReference type="InterPro" id="IPR038377">
    <property type="entry name" value="Na/Glc_symporter_sf"/>
</dbReference>
<keyword evidence="6" id="KW-0769">Symport</keyword>
<evidence type="ECO:0000256" key="1">
    <source>
        <dbReference type="ARBA" id="ARBA00004651"/>
    </source>
</evidence>
<dbReference type="EMBL" id="PHNJ01000008">
    <property type="protein sequence ID" value="TYL37750.1"/>
    <property type="molecule type" value="Genomic_DNA"/>
</dbReference>
<feature type="transmembrane region" description="Helical" evidence="13">
    <location>
        <begin position="479"/>
        <end position="498"/>
    </location>
</feature>
<dbReference type="GO" id="GO:0006814">
    <property type="term" value="P:sodium ion transport"/>
    <property type="evidence" value="ECO:0007669"/>
    <property type="project" value="UniProtKB-KW"/>
</dbReference>
<feature type="transmembrane region" description="Helical" evidence="13">
    <location>
        <begin position="26"/>
        <end position="45"/>
    </location>
</feature>
<evidence type="ECO:0000256" key="8">
    <source>
        <dbReference type="ARBA" id="ARBA00023053"/>
    </source>
</evidence>
<dbReference type="PANTHER" id="PTHR48086">
    <property type="entry name" value="SODIUM/PROLINE SYMPORTER-RELATED"/>
    <property type="match status" value="1"/>
</dbReference>
<evidence type="ECO:0000256" key="13">
    <source>
        <dbReference type="SAM" id="Phobius"/>
    </source>
</evidence>
<evidence type="ECO:0000256" key="10">
    <source>
        <dbReference type="ARBA" id="ARBA00023136"/>
    </source>
</evidence>
<keyword evidence="9" id="KW-0406">Ion transport</keyword>
<dbReference type="Pfam" id="PF00474">
    <property type="entry name" value="SSF"/>
    <property type="match status" value="1"/>
</dbReference>
<reference evidence="14" key="1">
    <citation type="submission" date="2017-11" db="EMBL/GenBank/DDBJ databases">
        <authorList>
            <person name="Kajale S.C."/>
            <person name="Sharma A."/>
        </authorList>
    </citation>
    <scope>NUCLEOTIDE SEQUENCE</scope>
    <source>
        <strain evidence="14">LS1_42</strain>
    </source>
</reference>
<dbReference type="Gene3D" id="1.20.1730.10">
    <property type="entry name" value="Sodium/glucose cotransporter"/>
    <property type="match status" value="1"/>
</dbReference>
<keyword evidence="11" id="KW-0739">Sodium transport</keyword>
<keyword evidence="15" id="KW-1185">Reference proteome</keyword>
<name>A0A8J8TRA0_9EURY</name>
<evidence type="ECO:0000256" key="7">
    <source>
        <dbReference type="ARBA" id="ARBA00022989"/>
    </source>
</evidence>
<dbReference type="Proteomes" id="UP000766904">
    <property type="component" value="Unassembled WGS sequence"/>
</dbReference>
<keyword evidence="4" id="KW-1003">Cell membrane</keyword>
<feature type="transmembrane region" description="Helical" evidence="13">
    <location>
        <begin position="292"/>
        <end position="311"/>
    </location>
</feature>
<gene>
    <name evidence="14" type="ORF">CV102_15540</name>
</gene>
<feature type="transmembrane region" description="Helical" evidence="13">
    <location>
        <begin position="57"/>
        <end position="74"/>
    </location>
</feature>
<feature type="transmembrane region" description="Helical" evidence="13">
    <location>
        <begin position="244"/>
        <end position="271"/>
    </location>
</feature>
<keyword evidence="10 13" id="KW-0472">Membrane</keyword>
<feature type="transmembrane region" description="Helical" evidence="13">
    <location>
        <begin position="94"/>
        <end position="113"/>
    </location>
</feature>
<evidence type="ECO:0000256" key="5">
    <source>
        <dbReference type="ARBA" id="ARBA00022692"/>
    </source>
</evidence>
<dbReference type="InterPro" id="IPR050277">
    <property type="entry name" value="Sodium:Solute_Symporter"/>
</dbReference>
<evidence type="ECO:0000256" key="12">
    <source>
        <dbReference type="RuleBase" id="RU362091"/>
    </source>
</evidence>
<evidence type="ECO:0000313" key="15">
    <source>
        <dbReference type="Proteomes" id="UP000766904"/>
    </source>
</evidence>
<dbReference type="RefSeq" id="WP_148858914.1">
    <property type="nucleotide sequence ID" value="NZ_PHNJ01000008.1"/>
</dbReference>
<dbReference type="GO" id="GO:0015293">
    <property type="term" value="F:symporter activity"/>
    <property type="evidence" value="ECO:0007669"/>
    <property type="project" value="UniProtKB-KW"/>
</dbReference>
<comment type="caution">
    <text evidence="14">The sequence shown here is derived from an EMBL/GenBank/DDBJ whole genome shotgun (WGS) entry which is preliminary data.</text>
</comment>
<evidence type="ECO:0000313" key="14">
    <source>
        <dbReference type="EMBL" id="TYL37750.1"/>
    </source>
</evidence>
<feature type="transmembrane region" description="Helical" evidence="13">
    <location>
        <begin position="448"/>
        <end position="467"/>
    </location>
</feature>
<organism evidence="14 15">
    <name type="scientific">Natronococcus pandeyae</name>
    <dbReference type="NCBI Taxonomy" id="2055836"/>
    <lineage>
        <taxon>Archaea</taxon>
        <taxon>Methanobacteriati</taxon>
        <taxon>Methanobacteriota</taxon>
        <taxon>Stenosarchaea group</taxon>
        <taxon>Halobacteria</taxon>
        <taxon>Halobacteriales</taxon>
        <taxon>Natrialbaceae</taxon>
        <taxon>Natronococcus</taxon>
    </lineage>
</organism>
<proteinExistence type="inferred from homology"/>
<feature type="transmembrane region" description="Helical" evidence="13">
    <location>
        <begin position="205"/>
        <end position="224"/>
    </location>
</feature>
<evidence type="ECO:0000256" key="11">
    <source>
        <dbReference type="ARBA" id="ARBA00023201"/>
    </source>
</evidence>
<dbReference type="OrthoDB" id="9779at2157"/>
<keyword evidence="3" id="KW-0813">Transport</keyword>
<keyword evidence="5 13" id="KW-0812">Transmembrane</keyword>
<feature type="transmembrane region" description="Helical" evidence="13">
    <location>
        <begin position="331"/>
        <end position="357"/>
    </location>
</feature>
<sequence>MIVPSTTVPLQTWGEELGVEYYSPNALVLFVFFSLLMVAIGILAGRYQTDREEYFVAGRRGGVFVVALAMFASIQSGWGMIGVTGTGFVVGLEYMIIVAVGTPFGFVLSYWLLGRKMRMLGELRDAITVPDAMYYRFEDERVRLLGATAVLLGCMGYLAAQYAALGIVGALVLPVSFFEALLIGLAVVGFYTVVGGMLASIWSDAIQGVLMVFGAVLTAYYVIANYPGGTDAMITTISAEQPEFFNFTLLGMDGLGAIGFLLSVVVIQLTVAGQPHATTKFYMIRDVSLLRWGAFITAFAYMLTALYWVTAPFVRAAIFEGHVPDPGNPDAALPLALLEFAPDVVIAFVLVAIIAAIMSTSNAFLNMGASAVVHDYFLEHRGEEITDDQEVLYGRLTTLAILAVAGIIAATFPGLIFVLGAAGWAIFASVLFPCVAIAYNWRGATAEGALWGSAVGLALTLVMAYGVEYLGFSLPLGILGGQLAMVIGYAVFVGVSLVTSTNTYEDLDPDIQEVMDLGRVRGGTVSSPTVAADGGVDDSSENK</sequence>
<evidence type="ECO:0000256" key="2">
    <source>
        <dbReference type="ARBA" id="ARBA00006434"/>
    </source>
</evidence>
<feature type="transmembrane region" description="Helical" evidence="13">
    <location>
        <begin position="422"/>
        <end position="441"/>
    </location>
</feature>
<feature type="transmembrane region" description="Helical" evidence="13">
    <location>
        <begin position="166"/>
        <end position="193"/>
    </location>
</feature>